<evidence type="ECO:0000256" key="7">
    <source>
        <dbReference type="ARBA" id="ARBA00023004"/>
    </source>
</evidence>
<feature type="domain" description="4Fe-4S ferredoxin-type" evidence="13">
    <location>
        <begin position="680"/>
        <end position="709"/>
    </location>
</feature>
<feature type="binding site" evidence="10">
    <location>
        <position position="31"/>
    </location>
    <ligand>
        <name>pyruvate</name>
        <dbReference type="ChEBI" id="CHEBI:15361"/>
    </ligand>
</feature>
<comment type="similarity">
    <text evidence="1 9">Belongs to the pyruvate:ferredoxin/flavodoxin oxidoreductase family.</text>
</comment>
<dbReference type="NCBIfam" id="TIGR02176">
    <property type="entry name" value="pyruv_ox_red"/>
    <property type="match status" value="1"/>
</dbReference>
<feature type="site" description="Important for catalytic activity" evidence="11">
    <location>
        <position position="31"/>
    </location>
</feature>
<sequence>MAGSRITIEGNEAAARVAYACSEVIAIYPITPSSGMGELSDQWASEGKSNLWGTVPRVVEMQSEGGAAGALHGALQAGALGTTFTASQGLLLMIPNMYKIAGELTPTVFHIAARSIAAQGLSIFGDHQDVMACRQTGWAMLASGSVQEAGDLALIAHAATLEARLPFLHFFDGFRTSHEVATISPPTTEQIRGMIRDDLVAEFRRRALSPDHPVLRGTAQNPDVYFQARETVNPFYLACPSIVQAAMDRFAELGGRQYELFDYVGHPQAERVIVMMGSGCGAAEEAVEALNKAGEKVGLLKIRLFRPFDLTAFTAALPESVKAVAVLDRTKEPGAIGEPLYQDVLTALHEAGRGGITIVAGRYGLSSKEFTPAMVKAVFDNLSAARPRNHFTVGIVDDVTHLSLSYDPAYSTEDPASVRAVFFGLGADGTVGANKNTIKIIGEDTPLHAQGYFVYDSKKSGSVTVSHLRFGPNPIRSTYLISQASFVACHQFNFLERFDMLGLVEPGGTFLLNSPFGPDEVWGNLPRAVQEAILAKKLRVFVIDALSVAKENGMGGRINTVMQTCFFALSGVLPKDEAIAAIKKSIQKTYAKRGQPVVERNWAAVDATLGRLFEVKVPAAVTAATGRRPLVSADAPEFVRSVTARMMAGEGHALPVSALPNDGTWPTATTQWEKRNIAAEIPVWDEKICIQCGKCVLVCPHAVVRGKVYEPGLLNGAPDTFKHADARWPDRKGQFFTLQIAPEDCTGCRLCVEACPVKNKSEPRLKAINMAPQPPLRDAEVQNWDFFLKLPEPDRATIRTDSVKDVQLLRPLFEFSGACAGCGETPYLKMMSQLFGDHALVANATGCSSIYGGNLPTTPWAQDDSGCGPAWSNSLFEDNAEFGLGMRLAVDKQAEYARELLARMRDDLGAELVDGLLNAEQTSASVKPQRERVKQLKAKLAGRMDAAAKDLTAVADALVPRSVWIVGGDGWAYDIGYGGLDHVLNTAANVNVLVLDTEVYSNTGGQMSKSTPRAAVAKFAAGGKRTAKKDLALLAVTQGNCYVARVAYGANDAHTLNALREAESYPGPSLVIAYSPCIAHGFDLSKQLEQQKAAVQCGHWPLFRYDPRRKAAGQNPMVLDSKPPSLPLKNYLYNETRYTVLVQNDPAAAETLLREAEVEVADRWKLYERLAAGVPLAAAANGGAS</sequence>
<accession>A0A517Y369</accession>
<evidence type="ECO:0000256" key="8">
    <source>
        <dbReference type="ARBA" id="ARBA00023014"/>
    </source>
</evidence>
<dbReference type="Pfam" id="PF10371">
    <property type="entry name" value="EKR"/>
    <property type="match status" value="1"/>
</dbReference>
<keyword evidence="4 12" id="KW-0479">Metal-binding</keyword>
<dbReference type="Proteomes" id="UP000319576">
    <property type="component" value="Chromosome"/>
</dbReference>
<dbReference type="PROSITE" id="PS00198">
    <property type="entry name" value="4FE4S_FER_1"/>
    <property type="match status" value="1"/>
</dbReference>
<dbReference type="Gene3D" id="3.40.50.920">
    <property type="match status" value="1"/>
</dbReference>
<feature type="binding site" evidence="12">
    <location>
        <position position="692"/>
    </location>
    <ligand>
        <name>[4Fe-4S] cluster</name>
        <dbReference type="ChEBI" id="CHEBI:49883"/>
        <label>1</label>
    </ligand>
</feature>
<feature type="site" description="Important for catalytic activity" evidence="11">
    <location>
        <position position="114"/>
    </location>
</feature>
<dbReference type="GO" id="GO:0005506">
    <property type="term" value="F:iron ion binding"/>
    <property type="evidence" value="ECO:0007669"/>
    <property type="project" value="InterPro"/>
</dbReference>
<reference evidence="14 15" key="1">
    <citation type="submission" date="2019-02" db="EMBL/GenBank/DDBJ databases">
        <title>Deep-cultivation of Planctomycetes and their phenomic and genomic characterization uncovers novel biology.</title>
        <authorList>
            <person name="Wiegand S."/>
            <person name="Jogler M."/>
            <person name="Boedeker C."/>
            <person name="Pinto D."/>
            <person name="Vollmers J."/>
            <person name="Rivas-Marin E."/>
            <person name="Kohn T."/>
            <person name="Peeters S.H."/>
            <person name="Heuer A."/>
            <person name="Rast P."/>
            <person name="Oberbeckmann S."/>
            <person name="Bunk B."/>
            <person name="Jeske O."/>
            <person name="Meyerdierks A."/>
            <person name="Storesund J.E."/>
            <person name="Kallscheuer N."/>
            <person name="Luecker S."/>
            <person name="Lage O.M."/>
            <person name="Pohl T."/>
            <person name="Merkel B.J."/>
            <person name="Hornburger P."/>
            <person name="Mueller R.-W."/>
            <person name="Bruemmer F."/>
            <person name="Labrenz M."/>
            <person name="Spormann A.M."/>
            <person name="Op den Camp H."/>
            <person name="Overmann J."/>
            <person name="Amann R."/>
            <person name="Jetten M.S.M."/>
            <person name="Mascher T."/>
            <person name="Medema M.H."/>
            <person name="Devos D.P."/>
            <person name="Kaster A.-K."/>
            <person name="Ovreas L."/>
            <person name="Rohde M."/>
            <person name="Galperin M.Y."/>
            <person name="Jogler C."/>
        </authorList>
    </citation>
    <scope>NUCLEOTIDE SEQUENCE [LARGE SCALE GENOMIC DNA]</scope>
    <source>
        <strain evidence="14 15">ETA_A1</strain>
    </source>
</reference>
<feature type="binding site" evidence="12">
    <location>
        <position position="819"/>
    </location>
    <ligand>
        <name>[4Fe-4S] cluster</name>
        <dbReference type="ChEBI" id="CHEBI:49883"/>
        <label>3</label>
    </ligand>
</feature>
<organism evidence="14 15">
    <name type="scientific">Urbifossiella limnaea</name>
    <dbReference type="NCBI Taxonomy" id="2528023"/>
    <lineage>
        <taxon>Bacteria</taxon>
        <taxon>Pseudomonadati</taxon>
        <taxon>Planctomycetota</taxon>
        <taxon>Planctomycetia</taxon>
        <taxon>Gemmatales</taxon>
        <taxon>Gemmataceae</taxon>
        <taxon>Urbifossiella</taxon>
    </lineage>
</organism>
<dbReference type="RefSeq" id="WP_145244401.1">
    <property type="nucleotide sequence ID" value="NZ_CP036273.1"/>
</dbReference>
<feature type="binding site" evidence="10">
    <location>
        <position position="824"/>
    </location>
    <ligand>
        <name>thiamine diphosphate</name>
        <dbReference type="ChEBI" id="CHEBI:58937"/>
    </ligand>
</feature>
<name>A0A517Y369_9BACT</name>
<evidence type="ECO:0000256" key="9">
    <source>
        <dbReference type="PIRNR" id="PIRNR000159"/>
    </source>
</evidence>
<feature type="binding site" evidence="10">
    <location>
        <begin position="968"/>
        <end position="971"/>
    </location>
    <ligand>
        <name>thiamine diphosphate</name>
        <dbReference type="ChEBI" id="CHEBI:58937"/>
    </ligand>
</feature>
<dbReference type="PANTHER" id="PTHR32154">
    <property type="entry name" value="PYRUVATE-FLAVODOXIN OXIDOREDUCTASE-RELATED"/>
    <property type="match status" value="1"/>
</dbReference>
<evidence type="ECO:0000313" key="15">
    <source>
        <dbReference type="Proteomes" id="UP000319576"/>
    </source>
</evidence>
<evidence type="ECO:0000256" key="1">
    <source>
        <dbReference type="ARBA" id="ARBA00009032"/>
    </source>
</evidence>
<dbReference type="Gene3D" id="3.30.70.20">
    <property type="match status" value="1"/>
</dbReference>
<feature type="binding site" evidence="12">
    <location>
        <position position="822"/>
    </location>
    <ligand>
        <name>[4Fe-4S] cluster</name>
        <dbReference type="ChEBI" id="CHEBI:49883"/>
        <label>3</label>
    </ligand>
</feature>
<dbReference type="KEGG" id="uli:ETAA1_62390"/>
<dbReference type="InterPro" id="IPR002880">
    <property type="entry name" value="Pyrv_Fd/Flavodoxin_OxRdtase_N"/>
</dbReference>
<keyword evidence="7 12" id="KW-0408">Iron</keyword>
<dbReference type="FunFam" id="3.40.50.920:FF:000007">
    <property type="entry name" value="Pyruvate:ferredoxin (Flavodoxin) oxidoreductase"/>
    <property type="match status" value="1"/>
</dbReference>
<dbReference type="GO" id="GO:0051539">
    <property type="term" value="F:4 iron, 4 sulfur cluster binding"/>
    <property type="evidence" value="ECO:0007669"/>
    <property type="project" value="UniProtKB-KW"/>
</dbReference>
<dbReference type="EC" id="1.2.7.-" evidence="14"/>
<dbReference type="InterPro" id="IPR019752">
    <property type="entry name" value="Pyrv/ketoisovalerate_OxRed_cat"/>
</dbReference>
<dbReference type="CDD" id="cd07034">
    <property type="entry name" value="TPP_PYR_PFOR_IOR-alpha_like"/>
    <property type="match status" value="1"/>
</dbReference>
<dbReference type="Pfam" id="PF02775">
    <property type="entry name" value="TPP_enzyme_C"/>
    <property type="match status" value="1"/>
</dbReference>
<feature type="binding site" evidence="10">
    <location>
        <position position="114"/>
    </location>
    <ligand>
        <name>pyruvate</name>
        <dbReference type="ChEBI" id="CHEBI:15361"/>
    </ligand>
</feature>
<keyword evidence="6 9" id="KW-0560">Oxidoreductase</keyword>
<evidence type="ECO:0000313" key="14">
    <source>
        <dbReference type="EMBL" id="QDU24225.1"/>
    </source>
</evidence>
<dbReference type="InterPro" id="IPR037112">
    <property type="entry name" value="Pyrv-flavodox_OxR_EKR_sf"/>
</dbReference>
<proteinExistence type="inferred from homology"/>
<feature type="binding site" evidence="10">
    <location>
        <position position="847"/>
    </location>
    <ligand>
        <name>thiamine diphosphate</name>
        <dbReference type="ChEBI" id="CHEBI:58937"/>
    </ligand>
</feature>
<dbReference type="InterPro" id="IPR011766">
    <property type="entry name" value="TPP_enzyme_TPP-bd"/>
</dbReference>
<evidence type="ECO:0000256" key="11">
    <source>
        <dbReference type="PIRSR" id="PIRSR000159-2"/>
    </source>
</evidence>
<feature type="binding site" evidence="12">
    <location>
        <position position="748"/>
    </location>
    <ligand>
        <name>[4Fe-4S] cluster</name>
        <dbReference type="ChEBI" id="CHEBI:49883"/>
        <label>2</label>
    </ligand>
</feature>
<dbReference type="FunFam" id="3.40.50.970:FF:000012">
    <property type="entry name" value="Pyruvate:ferredoxin (Flavodoxin) oxidoreductase"/>
    <property type="match status" value="1"/>
</dbReference>
<dbReference type="PROSITE" id="PS51379">
    <property type="entry name" value="4FE4S_FER_2"/>
    <property type="match status" value="2"/>
</dbReference>
<dbReference type="PIRSF" id="PIRSF000159">
    <property type="entry name" value="NifJ"/>
    <property type="match status" value="1"/>
</dbReference>
<dbReference type="InterPro" id="IPR019456">
    <property type="entry name" value="Pyrv-flavodox_OxRtase_EKR"/>
</dbReference>
<keyword evidence="14" id="KW-0670">Pyruvate</keyword>
<feature type="binding site" evidence="12">
    <location>
        <position position="1077"/>
    </location>
    <ligand>
        <name>[4Fe-4S] cluster</name>
        <dbReference type="ChEBI" id="CHEBI:49883"/>
        <label>3</label>
    </ligand>
</feature>
<dbReference type="InterPro" id="IPR050722">
    <property type="entry name" value="Pyruvate:ferred/Flavod_OxRd"/>
</dbReference>
<dbReference type="InterPro" id="IPR017896">
    <property type="entry name" value="4Fe4S_Fe-S-bd"/>
</dbReference>
<feature type="domain" description="4Fe-4S ferredoxin-type" evidence="13">
    <location>
        <begin position="736"/>
        <end position="765"/>
    </location>
</feature>
<feature type="binding site" evidence="12">
    <location>
        <position position="689"/>
    </location>
    <ligand>
        <name>[4Fe-4S] cluster</name>
        <dbReference type="ChEBI" id="CHEBI:49883"/>
        <label>1</label>
    </ligand>
</feature>
<dbReference type="PANTHER" id="PTHR32154:SF0">
    <property type="entry name" value="PYRUVATE-FLAVODOXIN OXIDOREDUCTASE-RELATED"/>
    <property type="match status" value="1"/>
</dbReference>
<feature type="binding site" evidence="12">
    <location>
        <position position="755"/>
    </location>
    <ligand>
        <name>[4Fe-4S] cluster</name>
        <dbReference type="ChEBI" id="CHEBI:49883"/>
        <label>1</label>
    </ligand>
</feature>
<evidence type="ECO:0000256" key="3">
    <source>
        <dbReference type="ARBA" id="ARBA00022485"/>
    </source>
</evidence>
<dbReference type="SMART" id="SM00890">
    <property type="entry name" value="EKR"/>
    <property type="match status" value="1"/>
</dbReference>
<evidence type="ECO:0000256" key="10">
    <source>
        <dbReference type="PIRSR" id="PIRSR000159-1"/>
    </source>
</evidence>
<dbReference type="EMBL" id="CP036273">
    <property type="protein sequence ID" value="QDU24225.1"/>
    <property type="molecule type" value="Genomic_DNA"/>
</dbReference>
<feature type="binding site" evidence="12">
    <location>
        <position position="699"/>
    </location>
    <ligand>
        <name>[4Fe-4S] cluster</name>
        <dbReference type="ChEBI" id="CHEBI:49883"/>
        <label>2</label>
    </ligand>
</feature>
<dbReference type="Gene3D" id="3.40.920.10">
    <property type="entry name" value="Pyruvate-ferredoxin oxidoreductase, PFOR, domain III"/>
    <property type="match status" value="1"/>
</dbReference>
<dbReference type="FunFam" id="3.30.70.20:FF:000022">
    <property type="entry name" value="Pyruvate:ferredoxin (Flavodoxin) oxidoreductase"/>
    <property type="match status" value="1"/>
</dbReference>
<evidence type="ECO:0000256" key="12">
    <source>
        <dbReference type="PIRSR" id="PIRSR000159-50"/>
    </source>
</evidence>
<dbReference type="SUPFAM" id="SSF53323">
    <property type="entry name" value="Pyruvate-ferredoxin oxidoreductase, PFOR, domain III"/>
    <property type="match status" value="1"/>
</dbReference>
<feature type="site" description="Important for catalytic activity" evidence="11">
    <location>
        <position position="64"/>
    </location>
</feature>
<dbReference type="InterPro" id="IPR009014">
    <property type="entry name" value="Transketo_C/PFOR_II"/>
</dbReference>
<dbReference type="GO" id="GO:0016903">
    <property type="term" value="F:oxidoreductase activity, acting on the aldehyde or oxo group of donors"/>
    <property type="evidence" value="ECO:0007669"/>
    <property type="project" value="InterPro"/>
</dbReference>
<evidence type="ECO:0000256" key="4">
    <source>
        <dbReference type="ARBA" id="ARBA00022723"/>
    </source>
</evidence>
<dbReference type="Pfam" id="PF17147">
    <property type="entry name" value="PFOR_II"/>
    <property type="match status" value="1"/>
</dbReference>
<keyword evidence="2 9" id="KW-0813">Transport</keyword>
<dbReference type="Pfam" id="PF12838">
    <property type="entry name" value="Fer4_7"/>
    <property type="match status" value="1"/>
</dbReference>
<feature type="binding site" evidence="10">
    <location>
        <position position="64"/>
    </location>
    <ligand>
        <name>thiamine diphosphate</name>
        <dbReference type="ChEBI" id="CHEBI:58937"/>
    </ligand>
</feature>
<dbReference type="Pfam" id="PF01855">
    <property type="entry name" value="POR_N"/>
    <property type="match status" value="1"/>
</dbReference>
<keyword evidence="15" id="KW-1185">Reference proteome</keyword>
<comment type="cofactor">
    <cofactor evidence="12">
        <name>[4Fe-4S] cluster</name>
        <dbReference type="ChEBI" id="CHEBI:49883"/>
    </cofactor>
    <text evidence="12">Binds 3 [4Fe-4S] clusters per subunit.</text>
</comment>
<dbReference type="InterPro" id="IPR017900">
    <property type="entry name" value="4Fe4S_Fe_S_CS"/>
</dbReference>
<feature type="binding site" evidence="12">
    <location>
        <position position="751"/>
    </location>
    <ligand>
        <name>[4Fe-4S] cluster</name>
        <dbReference type="ChEBI" id="CHEBI:49883"/>
        <label>2</label>
    </ligand>
</feature>
<keyword evidence="5 9" id="KW-0249">Electron transport</keyword>
<feature type="binding site" evidence="12">
    <location>
        <position position="695"/>
    </location>
    <ligand>
        <name>[4Fe-4S] cluster</name>
        <dbReference type="ChEBI" id="CHEBI:49883"/>
        <label>1</label>
    </ligand>
</feature>
<gene>
    <name evidence="14" type="primary">nifJ_2</name>
    <name evidence="14" type="ORF">ETAA1_62390</name>
</gene>
<feature type="site" description="Important for catalytic activity" evidence="11">
    <location>
        <position position="1002"/>
    </location>
</feature>
<dbReference type="GO" id="GO:0006979">
    <property type="term" value="P:response to oxidative stress"/>
    <property type="evidence" value="ECO:0007669"/>
    <property type="project" value="TreeGrafter"/>
</dbReference>
<dbReference type="Pfam" id="PF01558">
    <property type="entry name" value="POR"/>
    <property type="match status" value="1"/>
</dbReference>
<dbReference type="Gene3D" id="4.10.780.10">
    <property type="entry name" value="Pyruvate-flavodoxin oxidoreductase, EKR domain"/>
    <property type="match status" value="1"/>
</dbReference>
<dbReference type="GO" id="GO:0022900">
    <property type="term" value="P:electron transport chain"/>
    <property type="evidence" value="ECO:0007669"/>
    <property type="project" value="InterPro"/>
</dbReference>
<keyword evidence="3 12" id="KW-0004">4Fe-4S</keyword>
<dbReference type="SUPFAM" id="SSF52922">
    <property type="entry name" value="TK C-terminal domain-like"/>
    <property type="match status" value="1"/>
</dbReference>
<evidence type="ECO:0000256" key="6">
    <source>
        <dbReference type="ARBA" id="ARBA00023002"/>
    </source>
</evidence>
<dbReference type="InterPro" id="IPR029061">
    <property type="entry name" value="THDP-binding"/>
</dbReference>
<dbReference type="SUPFAM" id="SSF52518">
    <property type="entry name" value="Thiamin diphosphate-binding fold (THDP-binding)"/>
    <property type="match status" value="2"/>
</dbReference>
<dbReference type="GO" id="GO:0044281">
    <property type="term" value="P:small molecule metabolic process"/>
    <property type="evidence" value="ECO:0007669"/>
    <property type="project" value="UniProtKB-ARBA"/>
</dbReference>
<protein>
    <submittedName>
        <fullName evidence="14">Pyruvate-flavodoxin oxidoreductase</fullName>
        <ecNumber evidence="14">1.2.7.-</ecNumber>
    </submittedName>
</protein>
<dbReference type="InterPro" id="IPR002869">
    <property type="entry name" value="Pyrv_flavodox_OxRed_cen"/>
</dbReference>
<evidence type="ECO:0000256" key="5">
    <source>
        <dbReference type="ARBA" id="ARBA00022982"/>
    </source>
</evidence>
<dbReference type="AlphaFoldDB" id="A0A517Y369"/>
<keyword evidence="8 12" id="KW-0411">Iron-sulfur</keyword>
<evidence type="ECO:0000256" key="2">
    <source>
        <dbReference type="ARBA" id="ARBA00022448"/>
    </source>
</evidence>
<evidence type="ECO:0000259" key="13">
    <source>
        <dbReference type="PROSITE" id="PS51379"/>
    </source>
</evidence>
<dbReference type="FunFam" id="3.40.920.10:FF:000001">
    <property type="entry name" value="Pyruvate:ferredoxin (Flavodoxin) oxidoreductase"/>
    <property type="match status" value="1"/>
</dbReference>
<feature type="binding site" evidence="10">
    <location>
        <begin position="997"/>
        <end position="1002"/>
    </location>
    <ligand>
        <name>thiamine diphosphate</name>
        <dbReference type="ChEBI" id="CHEBI:58937"/>
    </ligand>
</feature>
<dbReference type="InterPro" id="IPR033412">
    <property type="entry name" value="PFOR_II"/>
</dbReference>
<dbReference type="InterPro" id="IPR011895">
    <property type="entry name" value="Pyrv_flavodox_OxRed"/>
</dbReference>
<dbReference type="Gene3D" id="3.40.50.970">
    <property type="match status" value="2"/>
</dbReference>
<dbReference type="OrthoDB" id="9794954at2"/>
<dbReference type="SUPFAM" id="SSF54862">
    <property type="entry name" value="4Fe-4S ferredoxins"/>
    <property type="match status" value="1"/>
</dbReference>
<feature type="binding site" evidence="12">
    <location>
        <position position="847"/>
    </location>
    <ligand>
        <name>[4Fe-4S] cluster</name>
        <dbReference type="ChEBI" id="CHEBI:49883"/>
        <label>3</label>
    </ligand>
</feature>
<dbReference type="GO" id="GO:0030976">
    <property type="term" value="F:thiamine pyrophosphate binding"/>
    <property type="evidence" value="ECO:0007669"/>
    <property type="project" value="InterPro"/>
</dbReference>
<feature type="binding site" evidence="12">
    <location>
        <position position="745"/>
    </location>
    <ligand>
        <name>[4Fe-4S] cluster</name>
        <dbReference type="ChEBI" id="CHEBI:49883"/>
        <label>2</label>
    </ligand>
</feature>
<dbReference type="CDD" id="cd03377">
    <property type="entry name" value="TPP_PFOR_PNO"/>
    <property type="match status" value="1"/>
</dbReference>